<sequence>MPLEKARVYQNVVMKLSVLRFMVKSLSKRGKTDLNRDCESFFAKVLNHVYGYDLKNVNEESLNEAAIDLADKGRKLCIQVTATSDAGKIKKTIETFNKHRLYKKYKELRFLMLVDKKKYTTTFETDGHFKFDHKTHVQDIDDVLAKAESLTLEQLKALSDLVDDELPSVSRALEPDSLLANAERNDGKPPTTAARYLHETIGSEEELEWAQDFESLRKLQERLMSLSRKQRMVIYYMFEHGGESQFGHRIAMSIQTLRQKLQISEEEMHDYYSSLNRANLMDIDDEDLSKEFELTFRLRGSQNDAFSMLKDFLTLDEVKRLIVDGDFSILD</sequence>
<dbReference type="NCBIfam" id="NF033859">
    <property type="entry name" value="SMEK_N"/>
    <property type="match status" value="1"/>
</dbReference>
<feature type="domain" description="SMEK" evidence="1">
    <location>
        <begin position="12"/>
        <end position="147"/>
    </location>
</feature>
<reference evidence="2" key="1">
    <citation type="submission" date="2023-07" db="EMBL/GenBank/DDBJ databases">
        <title>Sorghum-associated microbial communities from plants grown in Nebraska, USA.</title>
        <authorList>
            <person name="Schachtman D."/>
        </authorList>
    </citation>
    <scope>NUCLEOTIDE SEQUENCE</scope>
    <source>
        <strain evidence="2">DS3315</strain>
    </source>
</reference>
<dbReference type="Proteomes" id="UP001224845">
    <property type="component" value="Unassembled WGS sequence"/>
</dbReference>
<comment type="caution">
    <text evidence="2">The sequence shown here is derived from an EMBL/GenBank/DDBJ whole genome shotgun (WGS) entry which is preliminary data.</text>
</comment>
<dbReference type="Pfam" id="PF21941">
    <property type="entry name" value="SMEK_N"/>
    <property type="match status" value="1"/>
</dbReference>
<dbReference type="InterPro" id="IPR047740">
    <property type="entry name" value="SMEK_dom"/>
</dbReference>
<protein>
    <recommendedName>
        <fullName evidence="1">SMEK domain-containing protein</fullName>
    </recommendedName>
</protein>
<name>A0AAW8E9G1_VARPD</name>
<proteinExistence type="predicted"/>
<evidence type="ECO:0000259" key="1">
    <source>
        <dbReference type="Pfam" id="PF21941"/>
    </source>
</evidence>
<evidence type="ECO:0000313" key="2">
    <source>
        <dbReference type="EMBL" id="MDP9968826.1"/>
    </source>
</evidence>
<gene>
    <name evidence="2" type="ORF">J2W39_000049</name>
</gene>
<dbReference type="EMBL" id="JAUSRV010000001">
    <property type="protein sequence ID" value="MDP9968826.1"/>
    <property type="molecule type" value="Genomic_DNA"/>
</dbReference>
<dbReference type="RefSeq" id="WP_307591398.1">
    <property type="nucleotide sequence ID" value="NZ_JAUSRV010000001.1"/>
</dbReference>
<evidence type="ECO:0000313" key="3">
    <source>
        <dbReference type="Proteomes" id="UP001224845"/>
    </source>
</evidence>
<dbReference type="AlphaFoldDB" id="A0AAW8E9G1"/>
<organism evidence="2 3">
    <name type="scientific">Variovorax paradoxus</name>
    <dbReference type="NCBI Taxonomy" id="34073"/>
    <lineage>
        <taxon>Bacteria</taxon>
        <taxon>Pseudomonadati</taxon>
        <taxon>Pseudomonadota</taxon>
        <taxon>Betaproteobacteria</taxon>
        <taxon>Burkholderiales</taxon>
        <taxon>Comamonadaceae</taxon>
        <taxon>Variovorax</taxon>
    </lineage>
</organism>
<accession>A0AAW8E9G1</accession>